<dbReference type="Pfam" id="PF13730">
    <property type="entry name" value="HTH_36"/>
    <property type="match status" value="1"/>
</dbReference>
<protein>
    <submittedName>
        <fullName evidence="2">Helix-turn-helix domain-containing protein</fullName>
    </submittedName>
</protein>
<proteinExistence type="predicted"/>
<organism evidence="2">
    <name type="scientific">Clostridium perfringens</name>
    <dbReference type="NCBI Taxonomy" id="1502"/>
    <lineage>
        <taxon>Bacteria</taxon>
        <taxon>Bacillati</taxon>
        <taxon>Bacillota</taxon>
        <taxon>Clostridia</taxon>
        <taxon>Eubacteriales</taxon>
        <taxon>Clostridiaceae</taxon>
        <taxon>Clostridium</taxon>
    </lineage>
</organism>
<dbReference type="RefSeq" id="WP_004456608.1">
    <property type="nucleotide sequence ID" value="NZ_CP118266.1"/>
</dbReference>
<evidence type="ECO:0000313" key="2">
    <source>
        <dbReference type="EMBL" id="HAT4308383.1"/>
    </source>
</evidence>
<feature type="compositionally biased region" description="Low complexity" evidence="1">
    <location>
        <begin position="170"/>
        <end position="181"/>
    </location>
</feature>
<comment type="caution">
    <text evidence="2">The sequence shown here is derived from an EMBL/GenBank/DDBJ whole genome shotgun (WGS) entry which is preliminary data.</text>
</comment>
<gene>
    <name evidence="2" type="ORF">I9080_002195</name>
</gene>
<name>A0A8H9QY96_CLOPF</name>
<feature type="region of interest" description="Disordered" evidence="1">
    <location>
        <begin position="162"/>
        <end position="181"/>
    </location>
</feature>
<accession>A0A8H9QY96</accession>
<reference evidence="2" key="1">
    <citation type="journal article" date="2018" name="Genome Biol.">
        <title>SKESA: strategic k-mer extension for scrupulous assemblies.</title>
        <authorList>
            <person name="Souvorov A."/>
            <person name="Agarwala R."/>
            <person name="Lipman D.J."/>
        </authorList>
    </citation>
    <scope>NUCLEOTIDE SEQUENCE</scope>
    <source>
        <strain evidence="2">C8</strain>
    </source>
</reference>
<sequence>MPTKDDKHESNIIKISGILSQGYGLAPKLVMRDTRLSIESKAIYCYFCSFAGNGESAFPSVKLQLHDLGISKTRYYKHRKLLEDYGYVTIRSTRIKNENNKSIRDKNIYILEQFPVVKTNKPSSESSPDLNHFSECPQNKELQQGIENTNISECPCFDEVQNDDTQNEDSNSNNFINNKSINNNKRISKENHLTNISSSVPKIKKVILPDTDAIDKYIAALLKKDKAFVGINFDEGEYYMAFIESVTVTQIQDNVEVLSIDQWKYFRQTLINKISVLK</sequence>
<reference evidence="2" key="2">
    <citation type="submission" date="2020-07" db="EMBL/GenBank/DDBJ databases">
        <authorList>
            <consortium name="NCBI Pathogen Detection Project"/>
        </authorList>
    </citation>
    <scope>NUCLEOTIDE SEQUENCE</scope>
    <source>
        <strain evidence="2">C8</strain>
    </source>
</reference>
<evidence type="ECO:0000256" key="1">
    <source>
        <dbReference type="SAM" id="MobiDB-lite"/>
    </source>
</evidence>
<dbReference type="AlphaFoldDB" id="A0A8H9QY96"/>
<dbReference type="EMBL" id="DACTCB010000011">
    <property type="protein sequence ID" value="HAT4308383.1"/>
    <property type="molecule type" value="Genomic_DNA"/>
</dbReference>
<dbReference type="Proteomes" id="UP000859547">
    <property type="component" value="Unassembled WGS sequence"/>
</dbReference>